<proteinExistence type="predicted"/>
<reference evidence="1" key="2">
    <citation type="submission" date="2020-09" db="EMBL/GenBank/DDBJ databases">
        <authorList>
            <person name="Sun Q."/>
            <person name="Zhou Y."/>
        </authorList>
    </citation>
    <scope>NUCLEOTIDE SEQUENCE</scope>
    <source>
        <strain evidence="1">CGMCC 1.15448</strain>
    </source>
</reference>
<dbReference type="Gene3D" id="3.20.20.70">
    <property type="entry name" value="Aldolase class I"/>
    <property type="match status" value="1"/>
</dbReference>
<dbReference type="InterPro" id="IPR013785">
    <property type="entry name" value="Aldolase_TIM"/>
</dbReference>
<dbReference type="InterPro" id="IPR017853">
    <property type="entry name" value="GH"/>
</dbReference>
<dbReference type="RefSeq" id="WP_188936369.1">
    <property type="nucleotide sequence ID" value="NZ_BMJC01000005.1"/>
</dbReference>
<evidence type="ECO:0000313" key="1">
    <source>
        <dbReference type="EMBL" id="GGB17504.1"/>
    </source>
</evidence>
<keyword evidence="2" id="KW-1185">Reference proteome</keyword>
<name>A0A8J2UH64_9BACT</name>
<protein>
    <submittedName>
        <fullName evidence="1">Uncharacterized protein</fullName>
    </submittedName>
</protein>
<organism evidence="1 2">
    <name type="scientific">Puia dinghuensis</name>
    <dbReference type="NCBI Taxonomy" id="1792502"/>
    <lineage>
        <taxon>Bacteria</taxon>
        <taxon>Pseudomonadati</taxon>
        <taxon>Bacteroidota</taxon>
        <taxon>Chitinophagia</taxon>
        <taxon>Chitinophagales</taxon>
        <taxon>Chitinophagaceae</taxon>
        <taxon>Puia</taxon>
    </lineage>
</organism>
<comment type="caution">
    <text evidence="1">The sequence shown here is derived from an EMBL/GenBank/DDBJ whole genome shotgun (WGS) entry which is preliminary data.</text>
</comment>
<sequence length="590" mass="66828">MERRHFIKQTVGAGIALHPLVRGVRGMGVGPIVGPKRPVFVYNNWSAYDELSDKVVQTEVLAMRELGEMLRLRDGGVRLDYYVMDAFWFDKMGGYRTWHREHWPNGPDKWLADCREHGIRPGMWFSTNLIATHDGRFLEPVAEWKDSIATDPNILCLFEGGYLAHLADTLQLWYDRGVRLFKFDFAYFEAVTPASKSKFTLEEIKEKNKTAFMGMLRRFRVRNPDVLITGYNGFGGEMENTFLPFRKTVDERWLEVFDTLYCGDPRFSDVPMMNIWRSQDNYSDHMVRQFAFNGLPVRRIDNCAFMIGTTGTCYYRATHAWKGMLILELARGGWMNVYHGNLELLNADDARWFARVQRLYEPLQRADGISVFGAVPGESKPYGFSGRMLEGMVYTVVNPSQEVAEVELPSAGVTRVLYADGGFVPTVKNGRLRMGTEQLVVVGVGAYASEQYALGTDDTVRIPLMQERVDVRFESRGKNRVGAMVNAVKGKGLRILFQQYGSDGLPRRSWGGAPPDGKKMNELLRIRVRQGGAALPLAIENDKMIWSGLSWAAGELTAGTFDAALPLDVECVSAEQDELRLEARVYAVEY</sequence>
<dbReference type="EMBL" id="BMJC01000005">
    <property type="protein sequence ID" value="GGB17504.1"/>
    <property type="molecule type" value="Genomic_DNA"/>
</dbReference>
<dbReference type="Proteomes" id="UP000607559">
    <property type="component" value="Unassembled WGS sequence"/>
</dbReference>
<gene>
    <name evidence="1" type="ORF">GCM10011511_46620</name>
</gene>
<evidence type="ECO:0000313" key="2">
    <source>
        <dbReference type="Proteomes" id="UP000607559"/>
    </source>
</evidence>
<dbReference type="SUPFAM" id="SSF51445">
    <property type="entry name" value="(Trans)glycosidases"/>
    <property type="match status" value="1"/>
</dbReference>
<dbReference type="AlphaFoldDB" id="A0A8J2UH64"/>
<reference evidence="1" key="1">
    <citation type="journal article" date="2014" name="Int. J. Syst. Evol. Microbiol.">
        <title>Complete genome sequence of Corynebacterium casei LMG S-19264T (=DSM 44701T), isolated from a smear-ripened cheese.</title>
        <authorList>
            <consortium name="US DOE Joint Genome Institute (JGI-PGF)"/>
            <person name="Walter F."/>
            <person name="Albersmeier A."/>
            <person name="Kalinowski J."/>
            <person name="Ruckert C."/>
        </authorList>
    </citation>
    <scope>NUCLEOTIDE SEQUENCE</scope>
    <source>
        <strain evidence="1">CGMCC 1.15448</strain>
    </source>
</reference>
<accession>A0A8J2UH64</accession>